<name>A0A323UYV2_9RHOO</name>
<protein>
    <recommendedName>
        <fullName evidence="4">Nucleoside recognition protein</fullName>
    </recommendedName>
</protein>
<keyword evidence="1" id="KW-0472">Membrane</keyword>
<feature type="transmembrane region" description="Helical" evidence="1">
    <location>
        <begin position="122"/>
        <end position="143"/>
    </location>
</feature>
<proteinExistence type="predicted"/>
<evidence type="ECO:0000313" key="3">
    <source>
        <dbReference type="Proteomes" id="UP000248259"/>
    </source>
</evidence>
<reference evidence="2 3" key="1">
    <citation type="submission" date="2018-06" db="EMBL/GenBank/DDBJ databases">
        <title>Azoarcus communis strain SWub3 genome.</title>
        <authorList>
            <person name="Zorraquino Salvo V."/>
            <person name="Toubiana D."/>
            <person name="Blumwald E."/>
        </authorList>
    </citation>
    <scope>NUCLEOTIDE SEQUENCE [LARGE SCALE GENOMIC DNA]</scope>
    <source>
        <strain evidence="2 3">SWub3</strain>
    </source>
</reference>
<keyword evidence="3" id="KW-1185">Reference proteome</keyword>
<dbReference type="EMBL" id="QKOE01000002">
    <property type="protein sequence ID" value="PZA17962.1"/>
    <property type="molecule type" value="Genomic_DNA"/>
</dbReference>
<evidence type="ECO:0000256" key="1">
    <source>
        <dbReference type="SAM" id="Phobius"/>
    </source>
</evidence>
<dbReference type="OrthoDB" id="9797308at2"/>
<evidence type="ECO:0000313" key="2">
    <source>
        <dbReference type="EMBL" id="PZA17962.1"/>
    </source>
</evidence>
<dbReference type="Proteomes" id="UP000248259">
    <property type="component" value="Unassembled WGS sequence"/>
</dbReference>
<comment type="caution">
    <text evidence="2">The sequence shown here is derived from an EMBL/GenBank/DDBJ whole genome shotgun (WGS) entry which is preliminary data.</text>
</comment>
<sequence>MHRGRDFVRDVLSVYFTLLKVMMPALIVVKALDMLGATAALACLLAPLMALVGLPDTLGIVWAAAMLTNIYTALVVFLDYGLQQPLSVAQVTVLGVMILVAHSLPVEGAVAKATGVSWRATLCLRIGGALVLGGLLNLVYTLTDSLQHDSRMLWQPAAVDASLTGWALDQVTMLAMVLVVIAALMGGLRLLRVLGVERLMHALLAPVLKLIGIRREAANITIIGTTLGLSFGAGLLIREARSGALTRRDVFLTMGFLGLCHSVIEDTLLILLLGADLSGILWARLGFAVVVIALLARLPPLKRRLAEAPAH</sequence>
<keyword evidence="1" id="KW-1133">Transmembrane helix</keyword>
<feature type="transmembrane region" description="Helical" evidence="1">
    <location>
        <begin position="279"/>
        <end position="296"/>
    </location>
</feature>
<gene>
    <name evidence="2" type="ORF">DNK49_04655</name>
</gene>
<evidence type="ECO:0008006" key="4">
    <source>
        <dbReference type="Google" id="ProtNLM"/>
    </source>
</evidence>
<organism evidence="2 3">
    <name type="scientific">Parazoarcus communis SWub3 = DSM 12120</name>
    <dbReference type="NCBI Taxonomy" id="1121029"/>
    <lineage>
        <taxon>Bacteria</taxon>
        <taxon>Pseudomonadati</taxon>
        <taxon>Pseudomonadota</taxon>
        <taxon>Betaproteobacteria</taxon>
        <taxon>Rhodocyclales</taxon>
        <taxon>Zoogloeaceae</taxon>
        <taxon>Parazoarcus</taxon>
    </lineage>
</organism>
<feature type="transmembrane region" description="Helical" evidence="1">
    <location>
        <begin position="12"/>
        <end position="29"/>
    </location>
</feature>
<dbReference type="AlphaFoldDB" id="A0A323UYV2"/>
<accession>A0A323UYV2</accession>
<feature type="transmembrane region" description="Helical" evidence="1">
    <location>
        <begin position="217"/>
        <end position="238"/>
    </location>
</feature>
<feature type="transmembrane region" description="Helical" evidence="1">
    <location>
        <begin position="88"/>
        <end position="110"/>
    </location>
</feature>
<keyword evidence="1" id="KW-0812">Transmembrane</keyword>
<feature type="transmembrane region" description="Helical" evidence="1">
    <location>
        <begin position="250"/>
        <end position="273"/>
    </location>
</feature>
<feature type="transmembrane region" description="Helical" evidence="1">
    <location>
        <begin position="35"/>
        <end position="54"/>
    </location>
</feature>
<feature type="transmembrane region" description="Helical" evidence="1">
    <location>
        <begin position="61"/>
        <end position="82"/>
    </location>
</feature>